<protein>
    <submittedName>
        <fullName evidence="10">Ethylene-responsive transcription factor 2-like</fullName>
    </submittedName>
</protein>
<dbReference type="PANTHER" id="PTHR31190">
    <property type="entry name" value="DNA-BINDING DOMAIN"/>
    <property type="match status" value="1"/>
</dbReference>
<feature type="domain" description="AP2/ERF" evidence="8">
    <location>
        <begin position="80"/>
        <end position="138"/>
    </location>
</feature>
<name>A0A8B8L526_ABRPR</name>
<dbReference type="PROSITE" id="PS51032">
    <property type="entry name" value="AP2_ERF"/>
    <property type="match status" value="1"/>
</dbReference>
<evidence type="ECO:0000256" key="4">
    <source>
        <dbReference type="ARBA" id="ARBA00023163"/>
    </source>
</evidence>
<reference evidence="10" key="2">
    <citation type="submission" date="2025-08" db="UniProtKB">
        <authorList>
            <consortium name="RefSeq"/>
        </authorList>
    </citation>
    <scope>IDENTIFICATION</scope>
    <source>
        <tissue evidence="10">Young leaves</tissue>
    </source>
</reference>
<dbReference type="GO" id="GO:0003700">
    <property type="term" value="F:DNA-binding transcription factor activity"/>
    <property type="evidence" value="ECO:0007669"/>
    <property type="project" value="InterPro"/>
</dbReference>
<keyword evidence="5" id="KW-0539">Nucleus</keyword>
<gene>
    <name evidence="10" type="primary">LOC113862514</name>
</gene>
<evidence type="ECO:0000256" key="2">
    <source>
        <dbReference type="ARBA" id="ARBA00023015"/>
    </source>
</evidence>
<sequence length="216" mass="24257">MISITMDSKVAFLESVQQYLLGHDSRNVMDVLEPKSHQSTSHDPFSNPTCDGDSENIVLCREHALTMVEREVHAPPTWKHCRGVRRRPWGKFAAEIRDPKKNGARVWLGTYETEEAAALAYDKAAFKMRGQKAKLNFPHLIGSDNKLLEPMKVTTSKRRLSKISPPSSPSSEDSLESQGIKRRKGLVDLLNKLAKNLSQAKVVEVGLEESCRSFVE</sequence>
<accession>A0A8B8L526</accession>
<evidence type="ECO:0000256" key="6">
    <source>
        <dbReference type="ARBA" id="ARBA00024343"/>
    </source>
</evidence>
<keyword evidence="9" id="KW-1185">Reference proteome</keyword>
<dbReference type="KEGG" id="aprc:113862514"/>
<evidence type="ECO:0000313" key="9">
    <source>
        <dbReference type="Proteomes" id="UP000694853"/>
    </source>
</evidence>
<evidence type="ECO:0000259" key="8">
    <source>
        <dbReference type="PROSITE" id="PS51032"/>
    </source>
</evidence>
<dbReference type="SMART" id="SM00380">
    <property type="entry name" value="AP2"/>
    <property type="match status" value="1"/>
</dbReference>
<keyword evidence="2" id="KW-0805">Transcription regulation</keyword>
<comment type="subcellular location">
    <subcellularLocation>
        <location evidence="1">Nucleus</location>
    </subcellularLocation>
</comment>
<keyword evidence="4" id="KW-0804">Transcription</keyword>
<dbReference type="InterPro" id="IPR016177">
    <property type="entry name" value="DNA-bd_dom_sf"/>
</dbReference>
<evidence type="ECO:0000313" key="10">
    <source>
        <dbReference type="RefSeq" id="XP_027351396.1"/>
    </source>
</evidence>
<keyword evidence="3" id="KW-0238">DNA-binding</keyword>
<dbReference type="Proteomes" id="UP000694853">
    <property type="component" value="Unplaced"/>
</dbReference>
<organism evidence="9 10">
    <name type="scientific">Abrus precatorius</name>
    <name type="common">Indian licorice</name>
    <name type="synonym">Glycine abrus</name>
    <dbReference type="NCBI Taxonomy" id="3816"/>
    <lineage>
        <taxon>Eukaryota</taxon>
        <taxon>Viridiplantae</taxon>
        <taxon>Streptophyta</taxon>
        <taxon>Embryophyta</taxon>
        <taxon>Tracheophyta</taxon>
        <taxon>Spermatophyta</taxon>
        <taxon>Magnoliopsida</taxon>
        <taxon>eudicotyledons</taxon>
        <taxon>Gunneridae</taxon>
        <taxon>Pentapetalae</taxon>
        <taxon>rosids</taxon>
        <taxon>fabids</taxon>
        <taxon>Fabales</taxon>
        <taxon>Fabaceae</taxon>
        <taxon>Papilionoideae</taxon>
        <taxon>50 kb inversion clade</taxon>
        <taxon>NPAAA clade</taxon>
        <taxon>indigoferoid/millettioid clade</taxon>
        <taxon>Abreae</taxon>
        <taxon>Abrus</taxon>
    </lineage>
</organism>
<evidence type="ECO:0000256" key="1">
    <source>
        <dbReference type="ARBA" id="ARBA00004123"/>
    </source>
</evidence>
<dbReference type="OrthoDB" id="552345at2759"/>
<dbReference type="AlphaFoldDB" id="A0A8B8L526"/>
<dbReference type="InterPro" id="IPR001471">
    <property type="entry name" value="AP2/ERF_dom"/>
</dbReference>
<dbReference type="CDD" id="cd00018">
    <property type="entry name" value="AP2"/>
    <property type="match status" value="1"/>
</dbReference>
<dbReference type="Gene3D" id="3.30.730.10">
    <property type="entry name" value="AP2/ERF domain"/>
    <property type="match status" value="1"/>
</dbReference>
<evidence type="ECO:0000256" key="7">
    <source>
        <dbReference type="SAM" id="MobiDB-lite"/>
    </source>
</evidence>
<dbReference type="FunFam" id="3.30.730.10:FF:000001">
    <property type="entry name" value="Ethylene-responsive transcription factor 2"/>
    <property type="match status" value="1"/>
</dbReference>
<dbReference type="InterPro" id="IPR036955">
    <property type="entry name" value="AP2/ERF_dom_sf"/>
</dbReference>
<dbReference type="SUPFAM" id="SSF54171">
    <property type="entry name" value="DNA-binding domain"/>
    <property type="match status" value="1"/>
</dbReference>
<dbReference type="PRINTS" id="PR00367">
    <property type="entry name" value="ETHRSPELEMNT"/>
</dbReference>
<dbReference type="Pfam" id="PF00847">
    <property type="entry name" value="AP2"/>
    <property type="match status" value="1"/>
</dbReference>
<dbReference type="GO" id="GO:0005634">
    <property type="term" value="C:nucleus"/>
    <property type="evidence" value="ECO:0007669"/>
    <property type="project" value="UniProtKB-SubCell"/>
</dbReference>
<dbReference type="RefSeq" id="XP_027351396.1">
    <property type="nucleotide sequence ID" value="XM_027495595.1"/>
</dbReference>
<reference evidence="9" key="1">
    <citation type="journal article" date="2019" name="Toxins">
        <title>Detection of Abrin-Like and Prepropulchellin-Like Toxin Genes and Transcripts Using Whole Genome Sequencing and Full-Length Transcript Sequencing of Abrus precatorius.</title>
        <authorList>
            <person name="Hovde B.T."/>
            <person name="Daligault H.E."/>
            <person name="Hanschen E.R."/>
            <person name="Kunde Y.A."/>
            <person name="Johnson M.B."/>
            <person name="Starkenburg S.R."/>
            <person name="Johnson S.L."/>
        </authorList>
    </citation>
    <scope>NUCLEOTIDE SEQUENCE [LARGE SCALE GENOMIC DNA]</scope>
</reference>
<dbReference type="GO" id="GO:0003677">
    <property type="term" value="F:DNA binding"/>
    <property type="evidence" value="ECO:0007669"/>
    <property type="project" value="UniProtKB-KW"/>
</dbReference>
<feature type="compositionally biased region" description="Low complexity" evidence="7">
    <location>
        <begin position="162"/>
        <end position="172"/>
    </location>
</feature>
<evidence type="ECO:0000256" key="5">
    <source>
        <dbReference type="ARBA" id="ARBA00023242"/>
    </source>
</evidence>
<feature type="region of interest" description="Disordered" evidence="7">
    <location>
        <begin position="154"/>
        <end position="179"/>
    </location>
</feature>
<dbReference type="GeneID" id="113862514"/>
<proteinExistence type="inferred from homology"/>
<comment type="similarity">
    <text evidence="6">Belongs to the AP2/ERF transcription factor family. ERF subfamily.</text>
</comment>
<dbReference type="InterPro" id="IPR044808">
    <property type="entry name" value="ERF_plant"/>
</dbReference>
<evidence type="ECO:0000256" key="3">
    <source>
        <dbReference type="ARBA" id="ARBA00023125"/>
    </source>
</evidence>
<dbReference type="GO" id="GO:0009873">
    <property type="term" value="P:ethylene-activated signaling pathway"/>
    <property type="evidence" value="ECO:0007669"/>
    <property type="project" value="InterPro"/>
</dbReference>
<dbReference type="PANTHER" id="PTHR31190:SF274">
    <property type="entry name" value="ETHYLENE-RESPONSIVE TRANSCRIPTION FACTOR 13"/>
    <property type="match status" value="1"/>
</dbReference>